<dbReference type="PANTHER" id="PTHR43833">
    <property type="entry name" value="POTASSIUM CHANNEL PROTEIN 2-RELATED-RELATED"/>
    <property type="match status" value="1"/>
</dbReference>
<evidence type="ECO:0000313" key="8">
    <source>
        <dbReference type="EMBL" id="AEF98835.1"/>
    </source>
</evidence>
<evidence type="ECO:0000256" key="3">
    <source>
        <dbReference type="ARBA" id="ARBA00022989"/>
    </source>
</evidence>
<feature type="domain" description="RCK N-terminal" evidence="7">
    <location>
        <begin position="287"/>
        <end position="405"/>
    </location>
</feature>
<dbReference type="HOGENOM" id="CLU_011722_1_7_6"/>
<keyword evidence="9" id="KW-1185">Reference proteome</keyword>
<accession>G0A1E2</accession>
<feature type="transmembrane region" description="Helical" evidence="6">
    <location>
        <begin position="246"/>
        <end position="267"/>
    </location>
</feature>
<dbReference type="GO" id="GO:0016020">
    <property type="term" value="C:membrane"/>
    <property type="evidence" value="ECO:0007669"/>
    <property type="project" value="UniProtKB-SubCell"/>
</dbReference>
<evidence type="ECO:0000256" key="2">
    <source>
        <dbReference type="ARBA" id="ARBA00022692"/>
    </source>
</evidence>
<evidence type="ECO:0000256" key="6">
    <source>
        <dbReference type="SAM" id="Phobius"/>
    </source>
</evidence>
<dbReference type="eggNOG" id="COG1226">
    <property type="taxonomic scope" value="Bacteria"/>
</dbReference>
<dbReference type="Proteomes" id="UP000008888">
    <property type="component" value="Chromosome"/>
</dbReference>
<dbReference type="SUPFAM" id="SSF116726">
    <property type="entry name" value="TrkA C-terminal domain-like"/>
    <property type="match status" value="1"/>
</dbReference>
<dbReference type="GO" id="GO:0006813">
    <property type="term" value="P:potassium ion transport"/>
    <property type="evidence" value="ECO:0007669"/>
    <property type="project" value="InterPro"/>
</dbReference>
<reference evidence="8 9" key="1">
    <citation type="journal article" date="2011" name="J. Bacteriol.">
        <title>Complete Genome Sequence of the Aerobic Marine Methanotroph Methylomonas methanica MC09.</title>
        <authorList>
            <person name="Boden R."/>
            <person name="Cunliffe M."/>
            <person name="Scanlan J."/>
            <person name="Moussard H."/>
            <person name="Kits K.D."/>
            <person name="Klotz M.G."/>
            <person name="Jetten M.S."/>
            <person name="Vuilleumier S."/>
            <person name="Han J."/>
            <person name="Peters L."/>
            <person name="Mikhailova N."/>
            <person name="Teshima H."/>
            <person name="Tapia R."/>
            <person name="Kyrpides N."/>
            <person name="Ivanova N."/>
            <person name="Pagani I."/>
            <person name="Cheng J.F."/>
            <person name="Goodwin L."/>
            <person name="Han C."/>
            <person name="Hauser L."/>
            <person name="Land M.L."/>
            <person name="Lapidus A."/>
            <person name="Lucas S."/>
            <person name="Pitluck S."/>
            <person name="Woyke T."/>
            <person name="Stein L."/>
            <person name="Murrell J.C."/>
        </authorList>
    </citation>
    <scope>NUCLEOTIDE SEQUENCE [LARGE SCALE GENOMIC DNA]</scope>
    <source>
        <strain evidence="8 9">MC09</strain>
    </source>
</reference>
<keyword evidence="3 6" id="KW-1133">Transmembrane helix</keyword>
<dbReference type="STRING" id="857087.Metme_0390"/>
<evidence type="ECO:0000256" key="5">
    <source>
        <dbReference type="ARBA" id="ARBA00029579"/>
    </source>
</evidence>
<dbReference type="KEGG" id="mmt:Metme_0390"/>
<comment type="subcellular location">
    <subcellularLocation>
        <location evidence="1">Membrane</location>
        <topology evidence="1">Multi-pass membrane protein</topology>
    </subcellularLocation>
</comment>
<proteinExistence type="predicted"/>
<dbReference type="InterPro" id="IPR003148">
    <property type="entry name" value="RCK_N"/>
</dbReference>
<dbReference type="EMBL" id="CP002738">
    <property type="protein sequence ID" value="AEF98835.1"/>
    <property type="molecule type" value="Genomic_DNA"/>
</dbReference>
<evidence type="ECO:0000259" key="7">
    <source>
        <dbReference type="PROSITE" id="PS51201"/>
    </source>
</evidence>
<dbReference type="Pfam" id="PF02254">
    <property type="entry name" value="TrkA_N"/>
    <property type="match status" value="1"/>
</dbReference>
<dbReference type="GO" id="GO:0005216">
    <property type="term" value="F:monoatomic ion channel activity"/>
    <property type="evidence" value="ECO:0007669"/>
    <property type="project" value="InterPro"/>
</dbReference>
<gene>
    <name evidence="8" type="ordered locus">Metme_0390</name>
</gene>
<protein>
    <recommendedName>
        <fullName evidence="5">BK channel</fullName>
    </recommendedName>
</protein>
<evidence type="ECO:0000313" key="9">
    <source>
        <dbReference type="Proteomes" id="UP000008888"/>
    </source>
</evidence>
<organism evidence="8 9">
    <name type="scientific">Methylomonas methanica (strain DSM 25384 / MC09)</name>
    <dbReference type="NCBI Taxonomy" id="857087"/>
    <lineage>
        <taxon>Bacteria</taxon>
        <taxon>Pseudomonadati</taxon>
        <taxon>Pseudomonadota</taxon>
        <taxon>Gammaproteobacteria</taxon>
        <taxon>Methylococcales</taxon>
        <taxon>Methylococcaceae</taxon>
        <taxon>Methylomonas</taxon>
    </lineage>
</organism>
<dbReference type="AlphaFoldDB" id="G0A1E2"/>
<evidence type="ECO:0000256" key="1">
    <source>
        <dbReference type="ARBA" id="ARBA00004141"/>
    </source>
</evidence>
<dbReference type="InterPro" id="IPR005821">
    <property type="entry name" value="Ion_trans_dom"/>
</dbReference>
<dbReference type="SUPFAM" id="SSF51735">
    <property type="entry name" value="NAD(P)-binding Rossmann-fold domains"/>
    <property type="match status" value="1"/>
</dbReference>
<dbReference type="Gene3D" id="3.40.50.720">
    <property type="entry name" value="NAD(P)-binding Rossmann-like Domain"/>
    <property type="match status" value="1"/>
</dbReference>
<dbReference type="PRINTS" id="PR00169">
    <property type="entry name" value="KCHANNEL"/>
</dbReference>
<dbReference type="PROSITE" id="PS51201">
    <property type="entry name" value="RCK_N"/>
    <property type="match status" value="1"/>
</dbReference>
<dbReference type="Pfam" id="PF00520">
    <property type="entry name" value="Ion_trans"/>
    <property type="match status" value="1"/>
</dbReference>
<dbReference type="InterPro" id="IPR050721">
    <property type="entry name" value="Trk_Ktr_HKT_K-transport"/>
</dbReference>
<dbReference type="Gene3D" id="3.30.70.1450">
    <property type="entry name" value="Regulator of K+ conductance, C-terminal domain"/>
    <property type="match status" value="1"/>
</dbReference>
<name>G0A1E2_METMM</name>
<dbReference type="SUPFAM" id="SSF81324">
    <property type="entry name" value="Voltage-gated potassium channels"/>
    <property type="match status" value="1"/>
</dbReference>
<dbReference type="InterPro" id="IPR036721">
    <property type="entry name" value="RCK_C_sf"/>
</dbReference>
<feature type="transmembrane region" description="Helical" evidence="6">
    <location>
        <begin position="39"/>
        <end position="58"/>
    </location>
</feature>
<reference key="2">
    <citation type="submission" date="2011-05" db="EMBL/GenBank/DDBJ databases">
        <title>Complete genome sequence of the aerobic marine methanotroph Methylomonas methanica MC09.</title>
        <authorList>
            <person name="Boden R."/>
            <person name="Cunliffe M."/>
            <person name="Scanlan J."/>
            <person name="Moussard H."/>
            <person name="Kits K.D."/>
            <person name="Klotz M."/>
            <person name="Jetten M."/>
            <person name="Vuilleumier S."/>
            <person name="Han J."/>
            <person name="Peters L."/>
            <person name="Mikhailova N."/>
            <person name="Teshima H."/>
            <person name="Tapia R."/>
            <person name="Kyrpides N."/>
            <person name="Ivanova N."/>
            <person name="Pagani I."/>
            <person name="Cheng J.-F."/>
            <person name="Goodwin L."/>
            <person name="Han C."/>
            <person name="Hauser L."/>
            <person name="Land M."/>
            <person name="Lapidus A."/>
            <person name="Lucas S."/>
            <person name="Pitluck S."/>
            <person name="Woyke T."/>
            <person name="Stein L.Y."/>
            <person name="Murrell C."/>
        </authorList>
    </citation>
    <scope>NUCLEOTIDE SEQUENCE</scope>
    <source>
        <strain>MC09</strain>
    </source>
</reference>
<keyword evidence="2 6" id="KW-0812">Transmembrane</keyword>
<dbReference type="OrthoDB" id="9781411at2"/>
<feature type="transmembrane region" description="Helical" evidence="6">
    <location>
        <begin position="70"/>
        <end position="89"/>
    </location>
</feature>
<feature type="transmembrane region" description="Helical" evidence="6">
    <location>
        <begin position="180"/>
        <end position="203"/>
    </location>
</feature>
<feature type="transmembrane region" description="Helical" evidence="6">
    <location>
        <begin position="215"/>
        <end position="234"/>
    </location>
</feature>
<dbReference type="InterPro" id="IPR036291">
    <property type="entry name" value="NAD(P)-bd_dom_sf"/>
</dbReference>
<dbReference type="RefSeq" id="WP_013817108.1">
    <property type="nucleotide sequence ID" value="NC_015572.1"/>
</dbReference>
<dbReference type="PANTHER" id="PTHR43833:SF9">
    <property type="entry name" value="POTASSIUM CHANNEL PROTEIN YUGO-RELATED"/>
    <property type="match status" value="1"/>
</dbReference>
<sequence length="534" mass="61554">MLSRFVVYFSYYLKSSRHYKKTKGFFWNLLENEDSKAKSYFDLLMIGLIFFSIYLLFYDVGHELSSLGNIAETAILIIFILEYLLRFWVHSDTHEIILSQYEKSIYLKIKFNLSKAIKLALAKKVEYVFSPYAIIDILAILPSYRPLRILRIFLIFRIFKLFRYSNSIKLYADVLASKRFELLTLLIFTGFFLLIASVSMYIFEYPEAGSDIHNLFEAFYWAIVTLAAVGYGDITPHTLGGRIVTMILIFTSVGILSFFTSILISAFNEKIPELRDNKIYTDLERYHKFIIICGFGRVGQEIARQLTKDKQNFIVIDKDLNNINVARKLKYLAIHNDASRNDVLINAGINRGATAILCISGDDVINVYITLTSRNLNKDIHIISRANRHENQNKLYQAGADNVILPFEVAGLLAAEFMGQPVAFEAISGILQEQSEIVMETVPITEKSPLDNQQIGLMDLQQRKLSLLGVISANPIHLKHKNKYRVKQQHFYFNPEPNFILRHGDILVILGRKYGIEHFRNQMEQQRLLTKATT</sequence>
<evidence type="ECO:0000256" key="4">
    <source>
        <dbReference type="ARBA" id="ARBA00023136"/>
    </source>
</evidence>
<keyword evidence="4 6" id="KW-0472">Membrane</keyword>
<reference evidence="9" key="3">
    <citation type="submission" date="2011-05" db="EMBL/GenBank/DDBJ databases">
        <title>Complete sequence of Methylomonas methanica MC09.</title>
        <authorList>
            <consortium name="US DOE Joint Genome Institute"/>
            <person name="Lucas S."/>
            <person name="Han J."/>
            <person name="Lapidus A."/>
            <person name="Cheng J.-F."/>
            <person name="Goodwin L."/>
            <person name="Pitluck S."/>
            <person name="Peters L."/>
            <person name="Mikhailova N."/>
            <person name="Teshima H."/>
            <person name="Han C."/>
            <person name="Tapia R."/>
            <person name="Land M."/>
            <person name="Hauser L."/>
            <person name="Kyrpides N."/>
            <person name="Ivanova N."/>
            <person name="Pagani I."/>
            <person name="Stein L."/>
            <person name="Woyke T."/>
        </authorList>
    </citation>
    <scope>NUCLEOTIDE SEQUENCE [LARGE SCALE GENOMIC DNA]</scope>
    <source>
        <strain evidence="9">MC09</strain>
    </source>
</reference>
<dbReference type="Gene3D" id="1.10.287.70">
    <property type="match status" value="1"/>
</dbReference>